<dbReference type="GeneID" id="106468020"/>
<feature type="compositionally biased region" description="Acidic residues" evidence="10">
    <location>
        <begin position="1266"/>
        <end position="1296"/>
    </location>
</feature>
<feature type="compositionally biased region" description="Basic and acidic residues" evidence="10">
    <location>
        <begin position="1314"/>
        <end position="1326"/>
    </location>
</feature>
<dbReference type="InterPro" id="IPR051969">
    <property type="entry name" value="Zinc-finger_DNA-bd_regulators"/>
</dbReference>
<feature type="domain" description="C2H2-type" evidence="11">
    <location>
        <begin position="1201"/>
        <end position="1225"/>
    </location>
</feature>
<evidence type="ECO:0000256" key="5">
    <source>
        <dbReference type="ARBA" id="ARBA00022833"/>
    </source>
</evidence>
<dbReference type="PROSITE" id="PS50157">
    <property type="entry name" value="ZINC_FINGER_C2H2_2"/>
    <property type="match status" value="7"/>
</dbReference>
<keyword evidence="4 9" id="KW-0863">Zinc-finger</keyword>
<gene>
    <name evidence="13" type="primary">LOC106468020</name>
</gene>
<dbReference type="Gene3D" id="3.30.160.60">
    <property type="entry name" value="Classic Zinc Finger"/>
    <property type="match status" value="6"/>
</dbReference>
<evidence type="ECO:0000256" key="4">
    <source>
        <dbReference type="ARBA" id="ARBA00022771"/>
    </source>
</evidence>
<dbReference type="Pfam" id="PF00096">
    <property type="entry name" value="zf-C2H2"/>
    <property type="match status" value="3"/>
</dbReference>
<accession>A0ABM1T824</accession>
<dbReference type="PANTHER" id="PTHR45944:SF2">
    <property type="entry name" value="SCHNURRI, ISOFORM F"/>
    <property type="match status" value="1"/>
</dbReference>
<keyword evidence="2" id="KW-0479">Metal-binding</keyword>
<feature type="compositionally biased region" description="Basic and acidic residues" evidence="10">
    <location>
        <begin position="1297"/>
        <end position="1307"/>
    </location>
</feature>
<keyword evidence="3" id="KW-0677">Repeat</keyword>
<evidence type="ECO:0000313" key="13">
    <source>
        <dbReference type="RefSeq" id="XP_022252030.1"/>
    </source>
</evidence>
<feature type="domain" description="C2H2-type" evidence="11">
    <location>
        <begin position="1709"/>
        <end position="1738"/>
    </location>
</feature>
<name>A0ABM1T824_LIMPO</name>
<evidence type="ECO:0000256" key="7">
    <source>
        <dbReference type="ARBA" id="ARBA00023163"/>
    </source>
</evidence>
<feature type="region of interest" description="Disordered" evidence="10">
    <location>
        <begin position="1085"/>
        <end position="1117"/>
    </location>
</feature>
<dbReference type="InterPro" id="IPR013087">
    <property type="entry name" value="Znf_C2H2_type"/>
</dbReference>
<evidence type="ECO:0000256" key="9">
    <source>
        <dbReference type="PROSITE-ProRule" id="PRU00042"/>
    </source>
</evidence>
<keyword evidence="5" id="KW-0862">Zinc</keyword>
<feature type="compositionally biased region" description="Polar residues" evidence="10">
    <location>
        <begin position="1085"/>
        <end position="1099"/>
    </location>
</feature>
<feature type="region of interest" description="Disordered" evidence="10">
    <location>
        <begin position="1257"/>
        <end position="1326"/>
    </location>
</feature>
<comment type="subcellular location">
    <subcellularLocation>
        <location evidence="1">Nucleus</location>
    </subcellularLocation>
</comment>
<evidence type="ECO:0000256" key="2">
    <source>
        <dbReference type="ARBA" id="ARBA00022723"/>
    </source>
</evidence>
<feature type="domain" description="C2H2-type" evidence="11">
    <location>
        <begin position="1664"/>
        <end position="1693"/>
    </location>
</feature>
<evidence type="ECO:0000256" key="8">
    <source>
        <dbReference type="ARBA" id="ARBA00023242"/>
    </source>
</evidence>
<feature type="domain" description="C2H2-type" evidence="11">
    <location>
        <begin position="1963"/>
        <end position="1990"/>
    </location>
</feature>
<reference evidence="13" key="1">
    <citation type="submission" date="2025-08" db="UniProtKB">
        <authorList>
            <consortium name="RefSeq"/>
        </authorList>
    </citation>
    <scope>IDENTIFICATION</scope>
    <source>
        <tissue evidence="13">Muscle</tissue>
    </source>
</reference>
<protein>
    <submittedName>
        <fullName evidence="13">Uncharacterized protein LOC106468020 isoform X2</fullName>
    </submittedName>
</protein>
<dbReference type="InterPro" id="IPR036236">
    <property type="entry name" value="Znf_C2H2_sf"/>
</dbReference>
<dbReference type="RefSeq" id="XP_022252030.1">
    <property type="nucleotide sequence ID" value="XM_022396322.1"/>
</dbReference>
<organism evidence="12 13">
    <name type="scientific">Limulus polyphemus</name>
    <name type="common">Atlantic horseshoe crab</name>
    <dbReference type="NCBI Taxonomy" id="6850"/>
    <lineage>
        <taxon>Eukaryota</taxon>
        <taxon>Metazoa</taxon>
        <taxon>Ecdysozoa</taxon>
        <taxon>Arthropoda</taxon>
        <taxon>Chelicerata</taxon>
        <taxon>Merostomata</taxon>
        <taxon>Xiphosura</taxon>
        <taxon>Limulidae</taxon>
        <taxon>Limulus</taxon>
    </lineage>
</organism>
<keyword evidence="6" id="KW-0805">Transcription regulation</keyword>
<evidence type="ECO:0000256" key="10">
    <source>
        <dbReference type="SAM" id="MobiDB-lite"/>
    </source>
</evidence>
<proteinExistence type="predicted"/>
<sequence length="1990" mass="221740">MRRYSEDSSLAKKVNTSTNVSQCFGSKLQVALIGNSVTESCEINERVIGSSAELSPLHINGERMSILEKVNIKEDSFHGHPKNPERSIIKDLLLKDRSKGEKSLLDSAALKNPLAIETVTKSPQVSFLCRLCNIVFRCRENYIAHRQHYCKDSQEYTCKSEESLHYLKGDISSSGYVMTLPISSSSAASASQSSKSNTSVYSLFQHGQVLPSNSEAHIQMSYHGLTNKSHIFQKSTISPSPENPPLKKRKISEPVIPVNGPEEVVKNKSLSNLSNCPQTNQQSMLVVTSASTKPSDVQMKDLRENTQVCEKMLVHPMQVNTGLSVIQEIPKVKQVESGLKDHSMLARENISTSVVDIISKPVLNSGGTVLSVQNSLQDEVNSEICLQANHTTESGSVDFALSNSKRVAYRELKVDEPKDAEIVQDLSLSKLINKKSCFNTGVSVPTTLTTINQESVAQSLVSVQRKTSIYSVIPDYRVMQGRPDTVVPMDLLEETDNICSDPSTHMQASFNKPQSIPERPVLSPSLPFFPSSVMHLVLENSAQPPLQQTVNSTLSFNLASKSPPDIPTSDKPLPVPSSTKRIIASDSFQIEKTNVETSKTKPTRPSSLPLKKKVITMIGSTLISPETPRPKKHCIQQYINGHSYTYLGLKCSTRSTYCSIYRPQPMYVPQDTDPKLSMYSNWQVVPAKNMLLGLSPGQMVGLYDSRQWLHCCSGIFALAKQSPQLLITHSSYWIYRCQELERSSKSNHLFSSPSENKFQMYKSKTEQCTSNSVEIVNPGENKEKTSFNSLESVPSSGLYSCNQQHLMVSTPDEGQHFVKAKYQDEQLNISKPLELTIPNGSKQSIDILEQNHSLSTPDNLLVSPSSNYSQFKDQQLHLPKSQQWLTNSGNTKQSFTIEIEKQQQCSSKFTKSLISSIKEHPFSSNAEEQQQNQAVCQESPVIPCASKQALNLYCRNEELNLANIQQQLFTSPKIQYSIITQDQEEQQNVTKPVETMISPKRINPTFFYQNQDEQMNSSMAVGYPERNKHLEPVTSPNIDMQVSNNQEVGSSMDSSSLSVNPETLQSLTTSCTTLIPALSPLCSGETQSSLKTVSNNSLSPARPGGQEGESDETSDSFHTIKLTELTTDEESTRSEPLNDNESALLPKRVRIFEGGFKSNEDYTYVRGRGRGKYVCEECGIRCKKPSMLKKHIRTHTDLRPFSCSHCSFAFKTKGNLTKHMKSKAHHKKCVELGIVPVPTTIDDSQIDGEALAKQEQLDKGRRQFIDGEELEDEEDEDFDEDAGDSYGEEDAEMEILSDERPINDEKIQQNNDVPGEKSKDSEEQKHEAARCLLNLSSLPTVTSETKDEPANVMSFSLQETLQLQPTISDSKEDCVSKNLIPQNNNVTDVSFLLTPPLQYRSRSSSVHIPLSPVRKQDAPTMMEGQVINQSTSFTKESAGNRRYSFSVVGELRRNIHLSESPRIDCEQLSIKSENEGHCMDFPSFSSVPSNSEDETSVSGADQPMDLSVTRDMKIDAKASVDSNPGVPEEPLDSLLGACLQYGSFTALRTGGSQMVLNLSEVKRQSQSPWDLQQQIVCRQSVDDSVVQLSPVTPPSPNDIPPKTFLHNDQSPTSCRPQAEFIVAKSGCRQNLDDGKCVCDICNKTFTKPSQLRLHVNIHYFERPFRCDSCVVSFRTKGHLQKHKRSVSHYNKVNMNQTFGTPSADNPRPFKCSDCKIAFRIHGHLAKHLRSKMHIMKLECLGRLPFGMYAEMERNGTNLNEIDTTDGDSSLESLQAIAQRLYHQEPRQLMWQQENTYGVAKCSSNPLSSSDSICVSFSQNKKLTTPMTDNFQIKQEPQDVIDSHSLKNESDSLLWSVDFKKAGSVCLDQNTQLHHHPLSCQHCGQSFVSAKTLRVHTYYHHAQWSTDGATSSSTLRPVSPVICGKSPRTPQKYASVQENIDNILSCDEYSQKCASQGGLQQTAFLCQVCGHAFVAAQDLQKHVQTHHRDPS</sequence>
<keyword evidence="7" id="KW-0804">Transcription</keyword>
<dbReference type="Proteomes" id="UP000694941">
    <property type="component" value="Unplaced"/>
</dbReference>
<keyword evidence="8" id="KW-0539">Nucleus</keyword>
<keyword evidence="12" id="KW-1185">Reference proteome</keyword>
<dbReference type="PANTHER" id="PTHR45944">
    <property type="entry name" value="SCHNURRI, ISOFORM F"/>
    <property type="match status" value="1"/>
</dbReference>
<dbReference type="SMART" id="SM00355">
    <property type="entry name" value="ZnF_C2H2"/>
    <property type="match status" value="8"/>
</dbReference>
<evidence type="ECO:0000259" key="11">
    <source>
        <dbReference type="PROSITE" id="PS50157"/>
    </source>
</evidence>
<evidence type="ECO:0000256" key="6">
    <source>
        <dbReference type="ARBA" id="ARBA00023015"/>
    </source>
</evidence>
<feature type="domain" description="C2H2-type" evidence="11">
    <location>
        <begin position="1877"/>
        <end position="1904"/>
    </location>
</feature>
<dbReference type="PROSITE" id="PS00028">
    <property type="entry name" value="ZINC_FINGER_C2H2_1"/>
    <property type="match status" value="7"/>
</dbReference>
<evidence type="ECO:0000256" key="3">
    <source>
        <dbReference type="ARBA" id="ARBA00022737"/>
    </source>
</evidence>
<feature type="region of interest" description="Disordered" evidence="10">
    <location>
        <begin position="1484"/>
        <end position="1503"/>
    </location>
</feature>
<feature type="domain" description="C2H2-type" evidence="11">
    <location>
        <begin position="1173"/>
        <end position="1200"/>
    </location>
</feature>
<dbReference type="SUPFAM" id="SSF57667">
    <property type="entry name" value="beta-beta-alpha zinc fingers"/>
    <property type="match status" value="5"/>
</dbReference>
<evidence type="ECO:0000256" key="1">
    <source>
        <dbReference type="ARBA" id="ARBA00004123"/>
    </source>
</evidence>
<evidence type="ECO:0000313" key="12">
    <source>
        <dbReference type="Proteomes" id="UP000694941"/>
    </source>
</evidence>
<feature type="domain" description="C2H2-type" evidence="11">
    <location>
        <begin position="1636"/>
        <end position="1663"/>
    </location>
</feature>